<feature type="repeat" description="PPR" evidence="2">
    <location>
        <begin position="198"/>
        <end position="228"/>
    </location>
</feature>
<reference evidence="3" key="1">
    <citation type="journal article" date="2014" name="Nat. Commun.">
        <title>The emerging biofuel crop Camelina sativa retains a highly undifferentiated hexaploid genome structure.</title>
        <authorList>
            <person name="Kagale S."/>
            <person name="Koh C."/>
            <person name="Nixon J."/>
            <person name="Bollina V."/>
            <person name="Clarke W.E."/>
            <person name="Tuteja R."/>
            <person name="Spillane C."/>
            <person name="Robinson S.J."/>
            <person name="Links M.G."/>
            <person name="Clarke C."/>
            <person name="Higgins E.E."/>
            <person name="Huebert T."/>
            <person name="Sharpe A.G."/>
            <person name="Parkin I.A."/>
        </authorList>
    </citation>
    <scope>NUCLEOTIDE SEQUENCE [LARGE SCALE GENOMIC DNA]</scope>
    <source>
        <strain evidence="3">cv. DH55</strain>
    </source>
</reference>
<organism evidence="3 4">
    <name type="scientific">Camelina sativa</name>
    <name type="common">False flax</name>
    <name type="synonym">Myagrum sativum</name>
    <dbReference type="NCBI Taxonomy" id="90675"/>
    <lineage>
        <taxon>Eukaryota</taxon>
        <taxon>Viridiplantae</taxon>
        <taxon>Streptophyta</taxon>
        <taxon>Embryophyta</taxon>
        <taxon>Tracheophyta</taxon>
        <taxon>Spermatophyta</taxon>
        <taxon>Magnoliopsida</taxon>
        <taxon>eudicotyledons</taxon>
        <taxon>Gunneridae</taxon>
        <taxon>Pentapetalae</taxon>
        <taxon>rosids</taxon>
        <taxon>malvids</taxon>
        <taxon>Brassicales</taxon>
        <taxon>Brassicaceae</taxon>
        <taxon>Camelineae</taxon>
        <taxon>Camelina</taxon>
    </lineage>
</organism>
<dbReference type="Pfam" id="PF20431">
    <property type="entry name" value="E_motif"/>
    <property type="match status" value="1"/>
</dbReference>
<proteinExistence type="predicted"/>
<sequence>MLITKPVSRDLSYFHSLLKSCIHGHISSSSSSSSSPLTIFRDLLRSSLIPNHLTMSIFLQSSTASLSPHHHHTSLDSFKSQVGQVQTHLTKSGLDRFVYVKTSLLDLHLKMGCVTSARVLFDEMPERDTVVWNALICGYSRNGYESDAWKLFTVMLQRGFSPSATTLGNLLPFCGTCGFVSQGRSVHGVAAKSGFELDSQVKNALISFYSKCSELESAEVLFREMKDKNTVSWNTMIGAYSQSGLQEEVITAFKNMFEKNVEISPVTIISLLSAHVSHEPLHCLVVKCGMVNDNSVNTSLVCAYSRCGDSDSAERLYASSDQDSIVGLTSIVSSYAEKGDMDIAVVYFSKMCQLCMKIDDVALVGILHGCTNSSHIDIGMSLHAYAIKSGLCTKTLVVNGLMTMYSKFDDVETVLFLFQQLQETPLISWNSVISGCVQSGKAHTAFEVFHQMKLRGRLLPDAITIASLLAGCSQICCLHLGKELHGYTLRNNFEDENFVCTALIDMYAKCGNQVLAESVFNSIKAPCTATWNSMISGYSLSGLQNQALSCYLEMRERGLKPDKITFLGVLSACTHGGFVDEGKNCFRAMIKEFRISPSLQHYALMVGLLCRACLFTEALYLIWEMDLKPDSAVWGAMLSACIVQRELEVGEYVAKKMFMLDYRNGGLYVLMSNLYATEEMWEDVVRVRKMMKENGYDGYLGVSQTI</sequence>
<dbReference type="GeneID" id="104698697"/>
<dbReference type="InterPro" id="IPR002885">
    <property type="entry name" value="PPR_rpt"/>
</dbReference>
<gene>
    <name evidence="4" type="primary">LOC104698697</name>
</gene>
<dbReference type="RefSeq" id="XP_010412411.1">
    <property type="nucleotide sequence ID" value="XM_010414109.2"/>
</dbReference>
<dbReference type="PANTHER" id="PTHR47926:SF347">
    <property type="entry name" value="PENTATRICOPEPTIDE REPEAT-CONTAINING PROTEIN"/>
    <property type="match status" value="1"/>
</dbReference>
<feature type="repeat" description="PPR" evidence="2">
    <location>
        <begin position="425"/>
        <end position="459"/>
    </location>
</feature>
<dbReference type="Proteomes" id="UP000694864">
    <property type="component" value="Chromosome 1"/>
</dbReference>
<dbReference type="InterPro" id="IPR046960">
    <property type="entry name" value="PPR_At4g14850-like_plant"/>
</dbReference>
<feature type="repeat" description="PPR" evidence="2">
    <location>
        <begin position="229"/>
        <end position="263"/>
    </location>
</feature>
<feature type="repeat" description="PPR" evidence="2">
    <location>
        <begin position="128"/>
        <end position="162"/>
    </location>
</feature>
<feature type="repeat" description="PPR" evidence="2">
    <location>
        <begin position="527"/>
        <end position="561"/>
    </location>
</feature>
<accession>A0ABM0SKE3</accession>
<dbReference type="NCBIfam" id="TIGR00756">
    <property type="entry name" value="PPR"/>
    <property type="match status" value="4"/>
</dbReference>
<dbReference type="Pfam" id="PF01535">
    <property type="entry name" value="PPR"/>
    <property type="match status" value="4"/>
</dbReference>
<reference evidence="4" key="2">
    <citation type="submission" date="2025-08" db="UniProtKB">
        <authorList>
            <consortium name="RefSeq"/>
        </authorList>
    </citation>
    <scope>IDENTIFICATION</scope>
    <source>
        <tissue evidence="4">Leaf</tissue>
    </source>
</reference>
<dbReference type="PANTHER" id="PTHR47926">
    <property type="entry name" value="PENTATRICOPEPTIDE REPEAT-CONTAINING PROTEIN"/>
    <property type="match status" value="1"/>
</dbReference>
<dbReference type="Pfam" id="PF13041">
    <property type="entry name" value="PPR_2"/>
    <property type="match status" value="3"/>
</dbReference>
<evidence type="ECO:0000256" key="1">
    <source>
        <dbReference type="ARBA" id="ARBA00022737"/>
    </source>
</evidence>
<dbReference type="Gene3D" id="1.25.40.10">
    <property type="entry name" value="Tetratricopeptide repeat domain"/>
    <property type="match status" value="5"/>
</dbReference>
<keyword evidence="3" id="KW-1185">Reference proteome</keyword>
<evidence type="ECO:0000256" key="2">
    <source>
        <dbReference type="PROSITE-ProRule" id="PRU00708"/>
    </source>
</evidence>
<protein>
    <submittedName>
        <fullName evidence="4">Pentatricopeptide repeat-containing protein At2g04860-like</fullName>
    </submittedName>
</protein>
<dbReference type="InterPro" id="IPR011990">
    <property type="entry name" value="TPR-like_helical_dom_sf"/>
</dbReference>
<evidence type="ECO:0000313" key="3">
    <source>
        <dbReference type="Proteomes" id="UP000694864"/>
    </source>
</evidence>
<evidence type="ECO:0000313" key="4">
    <source>
        <dbReference type="RefSeq" id="XP_010412411.1"/>
    </source>
</evidence>
<dbReference type="PROSITE" id="PS51375">
    <property type="entry name" value="PPR"/>
    <property type="match status" value="5"/>
</dbReference>
<dbReference type="InterPro" id="IPR046848">
    <property type="entry name" value="E_motif"/>
</dbReference>
<keyword evidence="1" id="KW-0677">Repeat</keyword>
<name>A0ABM0SKE3_CAMSA</name>